<comment type="caution">
    <text evidence="5">The sequence shown here is derived from an EMBL/GenBank/DDBJ whole genome shotgun (WGS) entry which is preliminary data.</text>
</comment>
<dbReference type="OrthoDB" id="9813962at2"/>
<dbReference type="GO" id="GO:0009117">
    <property type="term" value="P:nucleotide metabolic process"/>
    <property type="evidence" value="ECO:0007669"/>
    <property type="project" value="UniProtKB-KW"/>
</dbReference>
<comment type="caution">
    <text evidence="4">Lacks conserved residue(s) required for the propagation of feature annotation.</text>
</comment>
<accession>A0A084U6C5</accession>
<organism evidence="5 6">
    <name type="scientific">Nitratireductor basaltis</name>
    <dbReference type="NCBI Taxonomy" id="472175"/>
    <lineage>
        <taxon>Bacteria</taxon>
        <taxon>Pseudomonadati</taxon>
        <taxon>Pseudomonadota</taxon>
        <taxon>Alphaproteobacteria</taxon>
        <taxon>Hyphomicrobiales</taxon>
        <taxon>Phyllobacteriaceae</taxon>
        <taxon>Nitratireductor</taxon>
    </lineage>
</organism>
<protein>
    <recommendedName>
        <fullName evidence="4">7-methyl-GTP pyrophosphatase</fullName>
        <shortName evidence="4">m(7)GTP pyrophosphatase</shortName>
        <ecNumber evidence="4">3.6.1.-</ecNumber>
    </recommendedName>
</protein>
<evidence type="ECO:0000256" key="2">
    <source>
        <dbReference type="ARBA" id="ARBA00022801"/>
    </source>
</evidence>
<dbReference type="EC" id="3.6.1.-" evidence="4"/>
<evidence type="ECO:0000256" key="4">
    <source>
        <dbReference type="HAMAP-Rule" id="MF_00528"/>
    </source>
</evidence>
<keyword evidence="3 4" id="KW-0546">Nucleotide metabolism</keyword>
<dbReference type="Gene3D" id="3.90.950.10">
    <property type="match status" value="1"/>
</dbReference>
<dbReference type="CDD" id="cd00555">
    <property type="entry name" value="Maf"/>
    <property type="match status" value="1"/>
</dbReference>
<keyword evidence="6" id="KW-1185">Reference proteome</keyword>
<feature type="site" description="Important for substrate specificity" evidence="4">
    <location>
        <position position="16"/>
    </location>
</feature>
<dbReference type="Proteomes" id="UP000053675">
    <property type="component" value="Unassembled WGS sequence"/>
</dbReference>
<dbReference type="EMBL" id="JMQM01000002">
    <property type="protein sequence ID" value="KFB08511.1"/>
    <property type="molecule type" value="Genomic_DNA"/>
</dbReference>
<feature type="site" description="Important for substrate specificity" evidence="4">
    <location>
        <position position="165"/>
    </location>
</feature>
<keyword evidence="4" id="KW-0963">Cytoplasm</keyword>
<comment type="catalytic activity">
    <reaction evidence="4">
        <text>N(7)-methyl-GTP + H2O = N(7)-methyl-GMP + diphosphate + H(+)</text>
        <dbReference type="Rhea" id="RHEA:58744"/>
        <dbReference type="ChEBI" id="CHEBI:15377"/>
        <dbReference type="ChEBI" id="CHEBI:15378"/>
        <dbReference type="ChEBI" id="CHEBI:33019"/>
        <dbReference type="ChEBI" id="CHEBI:58285"/>
        <dbReference type="ChEBI" id="CHEBI:87133"/>
    </reaction>
</comment>
<gene>
    <name evidence="5" type="ORF">EL18_02762</name>
</gene>
<name>A0A084U6C5_9HYPH</name>
<evidence type="ECO:0000256" key="3">
    <source>
        <dbReference type="ARBA" id="ARBA00023080"/>
    </source>
</evidence>
<dbReference type="AlphaFoldDB" id="A0A084U6C5"/>
<evidence type="ECO:0000313" key="6">
    <source>
        <dbReference type="Proteomes" id="UP000053675"/>
    </source>
</evidence>
<comment type="similarity">
    <text evidence="4">Belongs to the Maf family. YceF subfamily.</text>
</comment>
<feature type="active site" description="Proton acceptor" evidence="4">
    <location>
        <position position="79"/>
    </location>
</feature>
<dbReference type="PATRIC" id="fig|472175.3.peg.2755"/>
<dbReference type="SUPFAM" id="SSF52972">
    <property type="entry name" value="ITPase-like"/>
    <property type="match status" value="1"/>
</dbReference>
<proteinExistence type="inferred from homology"/>
<dbReference type="STRING" id="472175.EL18_02762"/>
<dbReference type="Pfam" id="PF02545">
    <property type="entry name" value="Maf"/>
    <property type="match status" value="1"/>
</dbReference>
<dbReference type="InterPro" id="IPR029001">
    <property type="entry name" value="ITPase-like_fam"/>
</dbReference>
<dbReference type="InterPro" id="IPR003697">
    <property type="entry name" value="Maf-like"/>
</dbReference>
<dbReference type="PANTHER" id="PTHR43213">
    <property type="entry name" value="BIFUNCTIONAL DTTP/UTP PYROPHOSPHATASE/METHYLTRANSFERASE PROTEIN-RELATED"/>
    <property type="match status" value="1"/>
</dbReference>
<comment type="cofactor">
    <cofactor evidence="1 4">
        <name>a divalent metal cation</name>
        <dbReference type="ChEBI" id="CHEBI:60240"/>
    </cofactor>
</comment>
<dbReference type="NCBIfam" id="NF002690">
    <property type="entry name" value="PRK02478.1"/>
    <property type="match status" value="1"/>
</dbReference>
<dbReference type="NCBIfam" id="TIGR00172">
    <property type="entry name" value="maf"/>
    <property type="match status" value="1"/>
</dbReference>
<sequence length="202" mass="22246">MAFNSETIILASTSPFRRKMLEDVGLDIATQAPDIDERSVEAPLQESGATAEDVAAILAEAKALDVSERHPNAWVIGADQTLSLEERLFHKPKDMEEARRNLLALSGRTHQLNSGIVLAHQGRVEWRHTAIAHITLRDLDPGFIGRYLAEIGDAALKSVGSYQVEGAGNHLFRKIEGDHFTIIGMPLLPLLEALRERKLIDG</sequence>
<evidence type="ECO:0000256" key="1">
    <source>
        <dbReference type="ARBA" id="ARBA00001968"/>
    </source>
</evidence>
<comment type="function">
    <text evidence="4">Nucleoside triphosphate pyrophosphatase that hydrolyzes 7-methyl-GTP (m(7)GTP). May have a dual role in cell division arrest and in preventing the incorporation of modified nucleotides into cellular nucleic acids.</text>
</comment>
<evidence type="ECO:0000313" key="5">
    <source>
        <dbReference type="EMBL" id="KFB08511.1"/>
    </source>
</evidence>
<dbReference type="HAMAP" id="MF_00528">
    <property type="entry name" value="Maf"/>
    <property type="match status" value="1"/>
</dbReference>
<dbReference type="eggNOG" id="COG0424">
    <property type="taxonomic scope" value="Bacteria"/>
</dbReference>
<dbReference type="GO" id="GO:0047429">
    <property type="term" value="F:nucleoside triphosphate diphosphatase activity"/>
    <property type="evidence" value="ECO:0007669"/>
    <property type="project" value="InterPro"/>
</dbReference>
<dbReference type="GO" id="GO:0005737">
    <property type="term" value="C:cytoplasm"/>
    <property type="evidence" value="ECO:0007669"/>
    <property type="project" value="UniProtKB-SubCell"/>
</dbReference>
<reference evidence="5 6" key="1">
    <citation type="submission" date="2014-05" db="EMBL/GenBank/DDBJ databases">
        <title>Draft Genome Sequence of Nitratireductor basaltis Strain UMTGB225, A Marine Bacterium Isolated from Green Barrel Tunicate.</title>
        <authorList>
            <person name="Gan H.Y."/>
        </authorList>
    </citation>
    <scope>NUCLEOTIDE SEQUENCE [LARGE SCALE GENOMIC DNA]</scope>
    <source>
        <strain evidence="5 6">UMTGB225</strain>
    </source>
</reference>
<feature type="site" description="Important for substrate specificity" evidence="4">
    <location>
        <position position="80"/>
    </location>
</feature>
<dbReference type="PIRSF" id="PIRSF006305">
    <property type="entry name" value="Maf"/>
    <property type="match status" value="1"/>
</dbReference>
<keyword evidence="2 4" id="KW-0378">Hydrolase</keyword>
<comment type="subcellular location">
    <subcellularLocation>
        <location evidence="4">Cytoplasm</location>
    </subcellularLocation>
</comment>
<dbReference type="RefSeq" id="WP_036485362.1">
    <property type="nucleotide sequence ID" value="NZ_JMQM01000002.1"/>
</dbReference>
<dbReference type="PANTHER" id="PTHR43213:SF5">
    <property type="entry name" value="BIFUNCTIONAL DTTP_UTP PYROPHOSPHATASE_METHYLTRANSFERASE PROTEIN-RELATED"/>
    <property type="match status" value="1"/>
</dbReference>